<reference evidence="1 2" key="1">
    <citation type="submission" date="2024-01" db="EMBL/GenBank/DDBJ databases">
        <title>The genomes of 5 underutilized Papilionoideae crops provide insights into root nodulation and disease resistanc.</title>
        <authorList>
            <person name="Jiang F."/>
        </authorList>
    </citation>
    <scope>NUCLEOTIDE SEQUENCE [LARGE SCALE GENOMIC DNA]</scope>
    <source>
        <strain evidence="1">DUOXIRENSHENG_FW03</strain>
        <tissue evidence="1">Leaves</tissue>
    </source>
</reference>
<dbReference type="Proteomes" id="UP001386955">
    <property type="component" value="Unassembled WGS sequence"/>
</dbReference>
<comment type="caution">
    <text evidence="1">The sequence shown here is derived from an EMBL/GenBank/DDBJ whole genome shotgun (WGS) entry which is preliminary data.</text>
</comment>
<sequence length="146" mass="15467">MSLIKSGTLIELEIMEDAGGWVHTIGFGFVGRNKLVAAGSLGQPLCQVISMVQKEQSIIPATQSEGHKGGEERCRLLGLFQRDEASLLFPSQHRGKLVSPLPSAQTKSTGSAESISVVGVVLSSVLSKSLILESPTLQLNLSQPLS</sequence>
<evidence type="ECO:0000313" key="1">
    <source>
        <dbReference type="EMBL" id="KAK7401047.1"/>
    </source>
</evidence>
<evidence type="ECO:0000313" key="2">
    <source>
        <dbReference type="Proteomes" id="UP001386955"/>
    </source>
</evidence>
<gene>
    <name evidence="1" type="ORF">VNO78_12359</name>
</gene>
<organism evidence="1 2">
    <name type="scientific">Psophocarpus tetragonolobus</name>
    <name type="common">Winged bean</name>
    <name type="synonym">Dolichos tetragonolobus</name>
    <dbReference type="NCBI Taxonomy" id="3891"/>
    <lineage>
        <taxon>Eukaryota</taxon>
        <taxon>Viridiplantae</taxon>
        <taxon>Streptophyta</taxon>
        <taxon>Embryophyta</taxon>
        <taxon>Tracheophyta</taxon>
        <taxon>Spermatophyta</taxon>
        <taxon>Magnoliopsida</taxon>
        <taxon>eudicotyledons</taxon>
        <taxon>Gunneridae</taxon>
        <taxon>Pentapetalae</taxon>
        <taxon>rosids</taxon>
        <taxon>fabids</taxon>
        <taxon>Fabales</taxon>
        <taxon>Fabaceae</taxon>
        <taxon>Papilionoideae</taxon>
        <taxon>50 kb inversion clade</taxon>
        <taxon>NPAAA clade</taxon>
        <taxon>indigoferoid/millettioid clade</taxon>
        <taxon>Phaseoleae</taxon>
        <taxon>Psophocarpus</taxon>
    </lineage>
</organism>
<dbReference type="AlphaFoldDB" id="A0AAN9XPS7"/>
<protein>
    <submittedName>
        <fullName evidence="1">Uncharacterized protein</fullName>
    </submittedName>
</protein>
<name>A0AAN9XPS7_PSOTE</name>
<proteinExistence type="predicted"/>
<dbReference type="EMBL" id="JAYMYS010000003">
    <property type="protein sequence ID" value="KAK7401047.1"/>
    <property type="molecule type" value="Genomic_DNA"/>
</dbReference>
<keyword evidence="2" id="KW-1185">Reference proteome</keyword>
<accession>A0AAN9XPS7</accession>